<organism evidence="1 2">
    <name type="scientific">Shewanella surugensis</name>
    <dbReference type="NCBI Taxonomy" id="212020"/>
    <lineage>
        <taxon>Bacteria</taxon>
        <taxon>Pseudomonadati</taxon>
        <taxon>Pseudomonadota</taxon>
        <taxon>Gammaproteobacteria</taxon>
        <taxon>Alteromonadales</taxon>
        <taxon>Shewanellaceae</taxon>
        <taxon>Shewanella</taxon>
    </lineage>
</organism>
<accession>A0ABT0L8U3</accession>
<comment type="caution">
    <text evidence="1">The sequence shown here is derived from an EMBL/GenBank/DDBJ whole genome shotgun (WGS) entry which is preliminary data.</text>
</comment>
<dbReference type="Proteomes" id="UP001203423">
    <property type="component" value="Unassembled WGS sequence"/>
</dbReference>
<name>A0ABT0L8U3_9GAMM</name>
<evidence type="ECO:0000313" key="2">
    <source>
        <dbReference type="Proteomes" id="UP001203423"/>
    </source>
</evidence>
<keyword evidence="2" id="KW-1185">Reference proteome</keyword>
<dbReference type="EMBL" id="JAKIKS010000018">
    <property type="protein sequence ID" value="MCL1124117.1"/>
    <property type="molecule type" value="Genomic_DNA"/>
</dbReference>
<protein>
    <submittedName>
        <fullName evidence="1">Uncharacterized protein</fullName>
    </submittedName>
</protein>
<evidence type="ECO:0000313" key="1">
    <source>
        <dbReference type="EMBL" id="MCL1124117.1"/>
    </source>
</evidence>
<reference evidence="1 2" key="1">
    <citation type="submission" date="2022-01" db="EMBL/GenBank/DDBJ databases">
        <title>Whole genome-based taxonomy of the Shewanellaceae.</title>
        <authorList>
            <person name="Martin-Rodriguez A.J."/>
        </authorList>
    </citation>
    <scope>NUCLEOTIDE SEQUENCE [LARGE SCALE GENOMIC DNA]</scope>
    <source>
        <strain evidence="1 2">DSM 17177</strain>
    </source>
</reference>
<gene>
    <name evidence="1" type="ORF">L2764_06420</name>
</gene>
<proteinExistence type="predicted"/>
<sequence length="53" mass="6290">MTQPKPIVKTHIAFWVKPYINFFKLLCLIHGVEYQFSMISKTVGKGIHWERVQ</sequence>
<dbReference type="RefSeq" id="WP_248939401.1">
    <property type="nucleotide sequence ID" value="NZ_JAKIKS010000018.1"/>
</dbReference>